<dbReference type="Pfam" id="PF04851">
    <property type="entry name" value="ResIII"/>
    <property type="match status" value="1"/>
</dbReference>
<dbReference type="GO" id="GO:0005524">
    <property type="term" value="F:ATP binding"/>
    <property type="evidence" value="ECO:0007669"/>
    <property type="project" value="InterPro"/>
</dbReference>
<dbReference type="GO" id="GO:0003677">
    <property type="term" value="F:DNA binding"/>
    <property type="evidence" value="ECO:0007669"/>
    <property type="project" value="InterPro"/>
</dbReference>
<dbReference type="InterPro" id="IPR050742">
    <property type="entry name" value="Helicase_Restrict-Modif_Enz"/>
</dbReference>
<comment type="caution">
    <text evidence="2">The sequence shown here is derived from an EMBL/GenBank/DDBJ whole genome shotgun (WGS) entry which is preliminary data.</text>
</comment>
<dbReference type="PANTHER" id="PTHR47396">
    <property type="entry name" value="TYPE I RESTRICTION ENZYME ECOKI R PROTEIN"/>
    <property type="match status" value="1"/>
</dbReference>
<dbReference type="SUPFAM" id="SSF52540">
    <property type="entry name" value="P-loop containing nucleoside triphosphate hydrolases"/>
    <property type="match status" value="1"/>
</dbReference>
<evidence type="ECO:0000259" key="1">
    <source>
        <dbReference type="PROSITE" id="PS51192"/>
    </source>
</evidence>
<gene>
    <name evidence="2" type="ORF">JYZ213_LOCUS26235</name>
</gene>
<name>A0A814VL80_9BILA</name>
<dbReference type="InterPro" id="IPR014001">
    <property type="entry name" value="Helicase_ATP-bd"/>
</dbReference>
<dbReference type="SMART" id="SM00487">
    <property type="entry name" value="DEXDc"/>
    <property type="match status" value="1"/>
</dbReference>
<dbReference type="GO" id="GO:0005829">
    <property type="term" value="C:cytosol"/>
    <property type="evidence" value="ECO:0007669"/>
    <property type="project" value="TreeGrafter"/>
</dbReference>
<accession>A0A814VL80</accession>
<dbReference type="Proteomes" id="UP000663845">
    <property type="component" value="Unassembled WGS sequence"/>
</dbReference>
<evidence type="ECO:0000313" key="3">
    <source>
        <dbReference type="Proteomes" id="UP000663845"/>
    </source>
</evidence>
<dbReference type="PROSITE" id="PS51192">
    <property type="entry name" value="HELICASE_ATP_BIND_1"/>
    <property type="match status" value="1"/>
</dbReference>
<protein>
    <recommendedName>
        <fullName evidence="1">Helicase ATP-binding domain-containing protein</fullName>
    </recommendedName>
</protein>
<dbReference type="Gene3D" id="3.40.50.300">
    <property type="entry name" value="P-loop containing nucleotide triphosphate hydrolases"/>
    <property type="match status" value="2"/>
</dbReference>
<dbReference type="GO" id="GO:0016787">
    <property type="term" value="F:hydrolase activity"/>
    <property type="evidence" value="ECO:0007669"/>
    <property type="project" value="InterPro"/>
</dbReference>
<dbReference type="PANTHER" id="PTHR47396:SF1">
    <property type="entry name" value="ATP-DEPENDENT HELICASE IRC3-RELATED"/>
    <property type="match status" value="1"/>
</dbReference>
<proteinExistence type="predicted"/>
<organism evidence="2 3">
    <name type="scientific">Adineta steineri</name>
    <dbReference type="NCBI Taxonomy" id="433720"/>
    <lineage>
        <taxon>Eukaryota</taxon>
        <taxon>Metazoa</taxon>
        <taxon>Spiralia</taxon>
        <taxon>Gnathifera</taxon>
        <taxon>Rotifera</taxon>
        <taxon>Eurotatoria</taxon>
        <taxon>Bdelloidea</taxon>
        <taxon>Adinetida</taxon>
        <taxon>Adinetidae</taxon>
        <taxon>Adineta</taxon>
    </lineage>
</organism>
<dbReference type="InterPro" id="IPR006935">
    <property type="entry name" value="Helicase/UvrB_N"/>
</dbReference>
<reference evidence="2" key="1">
    <citation type="submission" date="2021-02" db="EMBL/GenBank/DDBJ databases">
        <authorList>
            <person name="Nowell W R."/>
        </authorList>
    </citation>
    <scope>NUCLEOTIDE SEQUENCE</scope>
</reference>
<sequence length="433" mass="49641">MQAMEELENLAKKLDEIDDKFKTEDRSDPSWNIRVQKKDLIEKTSRFNTYSSLVKDNVDKFSIYPHQRDALKKLQSWYNNEETRIGLVVIPTGGGKSGIAALAPYILNTTRVLVITPSVQITNQLAEAFGKRPKESFYVTRKVVTEEAANKFVEPLRVIQQVKEIEDHAENLVIVNAQKFGTNSKVDWDKLNPKSFNLLIVDEAHHFPAPTWDKIVSYFNCRTIFLTATPYRNGEPILPGQICYQITPNELMNNGIIRRTIFQQIGNDQDSGPERRTLLSAEILKILDEHDRQDPSVKHQAMVLTKDKEEAKQFTKQLKLTAKQDIAESYTGDTKSPDSILQKFENTQIRVLVVCGKLLEGYDRKQISVCAIVRRVAPKSKVLFTQFVGRCLRKVRPDDPVDGRILSHVYYQQQKNYNNLNEVAEDDPDDNDE</sequence>
<dbReference type="EMBL" id="CAJNOG010000347">
    <property type="protein sequence ID" value="CAF1189164.1"/>
    <property type="molecule type" value="Genomic_DNA"/>
</dbReference>
<dbReference type="InterPro" id="IPR027417">
    <property type="entry name" value="P-loop_NTPase"/>
</dbReference>
<evidence type="ECO:0000313" key="2">
    <source>
        <dbReference type="EMBL" id="CAF1189164.1"/>
    </source>
</evidence>
<dbReference type="AlphaFoldDB" id="A0A814VL80"/>
<feature type="domain" description="Helicase ATP-binding" evidence="1">
    <location>
        <begin position="77"/>
        <end position="248"/>
    </location>
</feature>